<gene>
    <name evidence="7" type="ORF">GCM10009742_30320</name>
</gene>
<organism evidence="7 8">
    <name type="scientific">Kribbella karoonensis</name>
    <dbReference type="NCBI Taxonomy" id="324851"/>
    <lineage>
        <taxon>Bacteria</taxon>
        <taxon>Bacillati</taxon>
        <taxon>Actinomycetota</taxon>
        <taxon>Actinomycetes</taxon>
        <taxon>Propionibacteriales</taxon>
        <taxon>Kribbellaceae</taxon>
        <taxon>Kribbella</taxon>
    </lineage>
</organism>
<evidence type="ECO:0000259" key="6">
    <source>
        <dbReference type="Pfam" id="PF07940"/>
    </source>
</evidence>
<sequence length="613" mass="66087">MNPPTERADHQPPATPPPVSGVGQEEVPASPPPERGAGQEDVLVGPPAERGGWWHEYVCPAHGVELEHVGFPSGVFPAGGVPCSYGCRVDTPAVRGAWTVLAHHFWARRIRLLSYDGAGADLLTSYARLYLDLTKEGEHDQAQNWMQRGRLFHQALTDAVWGVPIAHAIRTLATHPTHASSTPSTSNSASGRGQLGETLGMLDDMVAGARRARDAMVAQDKFSSNYTAWFNALGITAGQAAAAVRGTEWAGADEWLTGEHGQFAHLAASTGEDGWEWEGSTYYHGFVLRAYLLSLRGCDPAAVPARLETMIAALADIATSGGVLPALHDGPYRRVPLALEWLEIAALARQFTSAVDLTAVATHARAEVGADYDGLEDRFDGWFSGPPRTTLADRGPDSTYAVLRTAGIHAILDHGPHGGSHGHHDKLALYLYGSTTPWQPDPGQVPYGHAQWRAHYKSVVSHPTLRIDGLEPAEATGAVSRNGNSISATVSGWYDGVHATRELIASDNYLLDVVRVTADREREIVLQFRPDVDLTVELGPRATRSTWTGDEKLYGYHRGDGIPVTRPGPGPADDPQRTRTWIDWTVTGTSATFCSVYSTAPIDDDLAEVITDV</sequence>
<evidence type="ECO:0000256" key="1">
    <source>
        <dbReference type="ARBA" id="ARBA00004418"/>
    </source>
</evidence>
<keyword evidence="3" id="KW-0574">Periplasm</keyword>
<keyword evidence="8" id="KW-1185">Reference proteome</keyword>
<dbReference type="InterPro" id="IPR008929">
    <property type="entry name" value="Chondroitin_lyas"/>
</dbReference>
<dbReference type="Gene3D" id="1.50.10.100">
    <property type="entry name" value="Chondroitin AC/alginate lyase"/>
    <property type="match status" value="1"/>
</dbReference>
<evidence type="ECO:0000256" key="3">
    <source>
        <dbReference type="ARBA" id="ARBA00022764"/>
    </source>
</evidence>
<name>A0ABN2DQI1_9ACTN</name>
<keyword evidence="2" id="KW-0732">Signal</keyword>
<accession>A0ABN2DQI1</accession>
<evidence type="ECO:0000313" key="7">
    <source>
        <dbReference type="EMBL" id="GAA1583291.1"/>
    </source>
</evidence>
<feature type="compositionally biased region" description="Basic and acidic residues" evidence="5">
    <location>
        <begin position="1"/>
        <end position="10"/>
    </location>
</feature>
<dbReference type="RefSeq" id="WP_344191470.1">
    <property type="nucleotide sequence ID" value="NZ_BAAAND010000006.1"/>
</dbReference>
<feature type="region of interest" description="Disordered" evidence="5">
    <location>
        <begin position="174"/>
        <end position="193"/>
    </location>
</feature>
<proteinExistence type="predicted"/>
<evidence type="ECO:0000313" key="8">
    <source>
        <dbReference type="Proteomes" id="UP001500190"/>
    </source>
</evidence>
<feature type="compositionally biased region" description="Low complexity" evidence="5">
    <location>
        <begin position="174"/>
        <end position="190"/>
    </location>
</feature>
<dbReference type="Proteomes" id="UP001500190">
    <property type="component" value="Unassembled WGS sequence"/>
</dbReference>
<comment type="caution">
    <text evidence="7">The sequence shown here is derived from an EMBL/GenBank/DDBJ whole genome shotgun (WGS) entry which is preliminary data.</text>
</comment>
<dbReference type="EMBL" id="BAAAND010000006">
    <property type="protein sequence ID" value="GAA1583291.1"/>
    <property type="molecule type" value="Genomic_DNA"/>
</dbReference>
<keyword evidence="4" id="KW-0456">Lyase</keyword>
<dbReference type="InterPro" id="IPR012480">
    <property type="entry name" value="Hepar_II_III_C"/>
</dbReference>
<reference evidence="7 8" key="1">
    <citation type="journal article" date="2019" name="Int. J. Syst. Evol. Microbiol.">
        <title>The Global Catalogue of Microorganisms (GCM) 10K type strain sequencing project: providing services to taxonomists for standard genome sequencing and annotation.</title>
        <authorList>
            <consortium name="The Broad Institute Genomics Platform"/>
            <consortium name="The Broad Institute Genome Sequencing Center for Infectious Disease"/>
            <person name="Wu L."/>
            <person name="Ma J."/>
        </authorList>
    </citation>
    <scope>NUCLEOTIDE SEQUENCE [LARGE SCALE GENOMIC DNA]</scope>
    <source>
        <strain evidence="7 8">JCM 14304</strain>
    </source>
</reference>
<dbReference type="PANTHER" id="PTHR39210:SF1">
    <property type="entry name" value="HEPARIN-SULFATE LYASE"/>
    <property type="match status" value="1"/>
</dbReference>
<dbReference type="Gene3D" id="2.70.98.70">
    <property type="match status" value="1"/>
</dbReference>
<evidence type="ECO:0000256" key="4">
    <source>
        <dbReference type="ARBA" id="ARBA00023239"/>
    </source>
</evidence>
<comment type="subcellular location">
    <subcellularLocation>
        <location evidence="1">Periplasm</location>
    </subcellularLocation>
</comment>
<dbReference type="PANTHER" id="PTHR39210">
    <property type="entry name" value="HEPARIN-SULFATE LYASE"/>
    <property type="match status" value="1"/>
</dbReference>
<evidence type="ECO:0000256" key="2">
    <source>
        <dbReference type="ARBA" id="ARBA00022729"/>
    </source>
</evidence>
<evidence type="ECO:0000256" key="5">
    <source>
        <dbReference type="SAM" id="MobiDB-lite"/>
    </source>
</evidence>
<protein>
    <submittedName>
        <fullName evidence="7">Heparinase II/III family protein</fullName>
    </submittedName>
</protein>
<feature type="region of interest" description="Disordered" evidence="5">
    <location>
        <begin position="1"/>
        <end position="45"/>
    </location>
</feature>
<dbReference type="Pfam" id="PF07940">
    <property type="entry name" value="Hepar_II_III_C"/>
    <property type="match status" value="1"/>
</dbReference>
<feature type="domain" description="Heparinase II/III-like C-terminal" evidence="6">
    <location>
        <begin position="389"/>
        <end position="553"/>
    </location>
</feature>